<dbReference type="EC" id="6.2.1.5" evidence="7"/>
<keyword evidence="5 7" id="KW-0547">Nucleotide-binding</keyword>
<keyword evidence="3 7" id="KW-0436">Ligase</keyword>
<protein>
    <recommendedName>
        <fullName evidence="7">Succinate--CoA ligase [ADP-forming] subunit beta</fullName>
        <ecNumber evidence="7">6.2.1.5</ecNumber>
    </recommendedName>
    <alternativeName>
        <fullName evidence="7">Succinyl-CoA synthetase subunit beta</fullName>
        <shortName evidence="7">SCS-beta</shortName>
    </alternativeName>
</protein>
<dbReference type="HOGENOM" id="CLU_037430_0_2_0"/>
<comment type="cofactor">
    <cofactor evidence="7">
        <name>Mg(2+)</name>
        <dbReference type="ChEBI" id="CHEBI:18420"/>
    </cofactor>
    <text evidence="7">Binds 1 Mg(2+) ion per subunit.</text>
</comment>
<evidence type="ECO:0000256" key="6">
    <source>
        <dbReference type="ARBA" id="ARBA00022842"/>
    </source>
</evidence>
<dbReference type="InterPro" id="IPR011761">
    <property type="entry name" value="ATP-grasp"/>
</dbReference>
<dbReference type="GO" id="GO:0006099">
    <property type="term" value="P:tricarboxylic acid cycle"/>
    <property type="evidence" value="ECO:0007669"/>
    <property type="project" value="UniProtKB-UniRule"/>
</dbReference>
<feature type="binding site" evidence="7">
    <location>
        <position position="94"/>
    </location>
    <ligand>
        <name>ATP</name>
        <dbReference type="ChEBI" id="CHEBI:30616"/>
    </ligand>
</feature>
<keyword evidence="7 8" id="KW-0067">ATP-binding</keyword>
<comment type="subunit">
    <text evidence="7">Heterotetramer of two alpha and two beta subunits.</text>
</comment>
<dbReference type="NCBIfam" id="NF001913">
    <property type="entry name" value="PRK00696.1"/>
    <property type="match status" value="1"/>
</dbReference>
<feature type="binding site" evidence="7">
    <location>
        <position position="205"/>
    </location>
    <ligand>
        <name>Mg(2+)</name>
        <dbReference type="ChEBI" id="CHEBI:18420"/>
    </ligand>
</feature>
<dbReference type="AlphaFoldDB" id="W0RJ74"/>
<dbReference type="GO" id="GO:0004776">
    <property type="term" value="F:succinate-CoA ligase (GDP-forming) activity"/>
    <property type="evidence" value="ECO:0007669"/>
    <property type="project" value="RHEA"/>
</dbReference>
<feature type="binding site" evidence="7">
    <location>
        <position position="191"/>
    </location>
    <ligand>
        <name>Mg(2+)</name>
        <dbReference type="ChEBI" id="CHEBI:18420"/>
    </ligand>
</feature>
<name>W0RJ74_9BACT</name>
<feature type="domain" description="ATP-grasp" evidence="9">
    <location>
        <begin position="9"/>
        <end position="54"/>
    </location>
</feature>
<reference evidence="10 11" key="1">
    <citation type="journal article" date="2014" name="Genome Announc.">
        <title>Genome Sequence and Methylome of Soil Bacterium Gemmatirosa kalamazoonensis KBS708T, a Member of the Rarely Cultivated Gemmatimonadetes Phylum.</title>
        <authorList>
            <person name="Debruyn J.M."/>
            <person name="Radosevich M."/>
            <person name="Wommack K.E."/>
            <person name="Polson S.W."/>
            <person name="Hauser L.J."/>
            <person name="Fawaz M.N."/>
            <person name="Korlach J."/>
            <person name="Tsai Y.C."/>
        </authorList>
    </citation>
    <scope>NUCLEOTIDE SEQUENCE [LARGE SCALE GENOMIC DNA]</scope>
    <source>
        <strain evidence="10 11">KBS708</strain>
    </source>
</reference>
<evidence type="ECO:0000256" key="5">
    <source>
        <dbReference type="ARBA" id="ARBA00022741"/>
    </source>
</evidence>
<accession>W0RJ74</accession>
<dbReference type="SUPFAM" id="SSF56059">
    <property type="entry name" value="Glutathione synthetase ATP-binding domain-like"/>
    <property type="match status" value="1"/>
</dbReference>
<dbReference type="eggNOG" id="COG0045">
    <property type="taxonomic scope" value="Bacteria"/>
</dbReference>
<dbReference type="PANTHER" id="PTHR11815">
    <property type="entry name" value="SUCCINYL-COA SYNTHETASE BETA CHAIN"/>
    <property type="match status" value="1"/>
</dbReference>
<evidence type="ECO:0000256" key="3">
    <source>
        <dbReference type="ARBA" id="ARBA00022598"/>
    </source>
</evidence>
<comment type="similarity">
    <text evidence="1 7">Belongs to the succinate/malate CoA ligase beta subunit family.</text>
</comment>
<evidence type="ECO:0000259" key="9">
    <source>
        <dbReference type="PROSITE" id="PS50975"/>
    </source>
</evidence>
<dbReference type="InterPro" id="IPR013815">
    <property type="entry name" value="ATP_grasp_subdomain_1"/>
</dbReference>
<feature type="binding site" evidence="7">
    <location>
        <begin position="52"/>
        <end position="54"/>
    </location>
    <ligand>
        <name>ATP</name>
        <dbReference type="ChEBI" id="CHEBI:30616"/>
    </ligand>
</feature>
<evidence type="ECO:0000256" key="4">
    <source>
        <dbReference type="ARBA" id="ARBA00022723"/>
    </source>
</evidence>
<evidence type="ECO:0000313" key="10">
    <source>
        <dbReference type="EMBL" id="AHG90816.1"/>
    </source>
</evidence>
<dbReference type="PIRSF" id="PIRSF001554">
    <property type="entry name" value="SucCS_beta"/>
    <property type="match status" value="1"/>
</dbReference>
<dbReference type="InterPro" id="IPR005811">
    <property type="entry name" value="SUCC_ACL_C"/>
</dbReference>
<dbReference type="OrthoDB" id="9802602at2"/>
<dbReference type="Proteomes" id="UP000019151">
    <property type="component" value="Chromosome"/>
</dbReference>
<dbReference type="GO" id="GO:0005829">
    <property type="term" value="C:cytosol"/>
    <property type="evidence" value="ECO:0007669"/>
    <property type="project" value="TreeGrafter"/>
</dbReference>
<dbReference type="InParanoid" id="W0RJ74"/>
<dbReference type="GO" id="GO:0004775">
    <property type="term" value="F:succinate-CoA ligase (ADP-forming) activity"/>
    <property type="evidence" value="ECO:0007669"/>
    <property type="project" value="UniProtKB-UniRule"/>
</dbReference>
<dbReference type="GO" id="GO:0000287">
    <property type="term" value="F:magnesium ion binding"/>
    <property type="evidence" value="ECO:0007669"/>
    <property type="project" value="UniProtKB-UniRule"/>
</dbReference>
<dbReference type="STRING" id="861299.J421_3279"/>
<dbReference type="FunFam" id="3.30.1490.20:FF:000014">
    <property type="entry name" value="Succinate--CoA ligase [ADP-forming] subunit beta"/>
    <property type="match status" value="1"/>
</dbReference>
<dbReference type="FunFam" id="3.40.50.261:FF:000001">
    <property type="entry name" value="Succinate--CoA ligase [ADP-forming] subunit beta"/>
    <property type="match status" value="1"/>
</dbReference>
<dbReference type="FunFam" id="3.30.470.20:FF:000002">
    <property type="entry name" value="Succinate--CoA ligase [ADP-forming] subunit beta"/>
    <property type="match status" value="1"/>
</dbReference>
<organism evidence="10 11">
    <name type="scientific">Gemmatirosa kalamazoonensis</name>
    <dbReference type="NCBI Taxonomy" id="861299"/>
    <lineage>
        <taxon>Bacteria</taxon>
        <taxon>Pseudomonadati</taxon>
        <taxon>Gemmatimonadota</taxon>
        <taxon>Gemmatimonadia</taxon>
        <taxon>Gemmatimonadales</taxon>
        <taxon>Gemmatimonadaceae</taxon>
        <taxon>Gemmatirosa</taxon>
    </lineage>
</organism>
<dbReference type="NCBIfam" id="TIGR01016">
    <property type="entry name" value="sucCoAbeta"/>
    <property type="match status" value="1"/>
</dbReference>
<dbReference type="Pfam" id="PF00549">
    <property type="entry name" value="Ligase_CoA"/>
    <property type="match status" value="1"/>
</dbReference>
<dbReference type="GO" id="GO:0042709">
    <property type="term" value="C:succinate-CoA ligase complex"/>
    <property type="evidence" value="ECO:0007669"/>
    <property type="project" value="TreeGrafter"/>
</dbReference>
<comment type="catalytic activity">
    <reaction evidence="7">
        <text>GTP + succinate + CoA = succinyl-CoA + GDP + phosphate</text>
        <dbReference type="Rhea" id="RHEA:22120"/>
        <dbReference type="ChEBI" id="CHEBI:30031"/>
        <dbReference type="ChEBI" id="CHEBI:37565"/>
        <dbReference type="ChEBI" id="CHEBI:43474"/>
        <dbReference type="ChEBI" id="CHEBI:57287"/>
        <dbReference type="ChEBI" id="CHEBI:57292"/>
        <dbReference type="ChEBI" id="CHEBI:58189"/>
    </reaction>
</comment>
<dbReference type="SUPFAM" id="SSF52210">
    <property type="entry name" value="Succinyl-CoA synthetase domains"/>
    <property type="match status" value="1"/>
</dbReference>
<comment type="function">
    <text evidence="7">Succinyl-CoA synthetase functions in the citric acid cycle (TCA), coupling the hydrolysis of succinyl-CoA to the synthesis of either ATP or GTP and thus represents the only step of substrate-level phosphorylation in the TCA. The beta subunit provides nucleotide specificity of the enzyme and binds the substrate succinate, while the binding sites for coenzyme A and phosphate are found in the alpha subunit.</text>
</comment>
<gene>
    <name evidence="7" type="primary">sucC</name>
    <name evidence="10" type="ORF">J421_3279</name>
</gene>
<evidence type="ECO:0000313" key="11">
    <source>
        <dbReference type="Proteomes" id="UP000019151"/>
    </source>
</evidence>
<dbReference type="InterPro" id="IPR016102">
    <property type="entry name" value="Succinyl-CoA_synth-like"/>
</dbReference>
<keyword evidence="6 7" id="KW-0460">Magnesium</keyword>
<evidence type="ECO:0000256" key="8">
    <source>
        <dbReference type="PROSITE-ProRule" id="PRU00409"/>
    </source>
</evidence>
<dbReference type="HAMAP" id="MF_00558">
    <property type="entry name" value="Succ_CoA_beta"/>
    <property type="match status" value="1"/>
</dbReference>
<keyword evidence="11" id="KW-1185">Reference proteome</keyword>
<feature type="binding site" evidence="7">
    <location>
        <position position="99"/>
    </location>
    <ligand>
        <name>ATP</name>
        <dbReference type="ChEBI" id="CHEBI:30616"/>
    </ligand>
</feature>
<dbReference type="Gene3D" id="3.30.1490.20">
    <property type="entry name" value="ATP-grasp fold, A domain"/>
    <property type="match status" value="1"/>
</dbReference>
<dbReference type="Pfam" id="PF08442">
    <property type="entry name" value="ATP-grasp_2"/>
    <property type="match status" value="1"/>
</dbReference>
<dbReference type="UniPathway" id="UPA00223">
    <property type="reaction ID" value="UER00999"/>
</dbReference>
<dbReference type="RefSeq" id="WP_025412282.1">
    <property type="nucleotide sequence ID" value="NZ_CP007128.1"/>
</dbReference>
<dbReference type="PROSITE" id="PS01217">
    <property type="entry name" value="SUCCINYL_COA_LIG_3"/>
    <property type="match status" value="1"/>
</dbReference>
<dbReference type="EMBL" id="CP007128">
    <property type="protein sequence ID" value="AHG90816.1"/>
    <property type="molecule type" value="Genomic_DNA"/>
</dbReference>
<keyword evidence="4 7" id="KW-0479">Metal-binding</keyword>
<evidence type="ECO:0000256" key="1">
    <source>
        <dbReference type="ARBA" id="ARBA00009182"/>
    </source>
</evidence>
<feature type="binding site" evidence="7">
    <location>
        <position position="45"/>
    </location>
    <ligand>
        <name>ATP</name>
        <dbReference type="ChEBI" id="CHEBI:30616"/>
    </ligand>
</feature>
<feature type="binding site" evidence="7">
    <location>
        <position position="256"/>
    </location>
    <ligand>
        <name>substrate</name>
        <note>ligand shared with subunit alpha</note>
    </ligand>
</feature>
<evidence type="ECO:0000256" key="7">
    <source>
        <dbReference type="HAMAP-Rule" id="MF_00558"/>
    </source>
</evidence>
<dbReference type="PROSITE" id="PS50975">
    <property type="entry name" value="ATP_GRASP"/>
    <property type="match status" value="1"/>
</dbReference>
<comment type="catalytic activity">
    <reaction evidence="7">
        <text>succinate + ATP + CoA = succinyl-CoA + ADP + phosphate</text>
        <dbReference type="Rhea" id="RHEA:17661"/>
        <dbReference type="ChEBI" id="CHEBI:30031"/>
        <dbReference type="ChEBI" id="CHEBI:30616"/>
        <dbReference type="ChEBI" id="CHEBI:43474"/>
        <dbReference type="ChEBI" id="CHEBI:57287"/>
        <dbReference type="ChEBI" id="CHEBI:57292"/>
        <dbReference type="ChEBI" id="CHEBI:456216"/>
        <dbReference type="EC" id="6.2.1.5"/>
    </reaction>
</comment>
<dbReference type="InterPro" id="IPR013650">
    <property type="entry name" value="ATP-grasp_succ-CoA_synth-type"/>
</dbReference>
<comment type="pathway">
    <text evidence="7">Carbohydrate metabolism; tricarboxylic acid cycle; succinate from succinyl-CoA (ligase route): step 1/1.</text>
</comment>
<sequence>MNIHEYQAKEILRRYGVPIPPGEVATTPDEAEAIARRIGKPVMVKAQVHAGGRGKAGGVKYCPTPEVAREKAQAILGMDIKGLTVEKVLVAEAADIGTEAYVGIIVDRATKKPVFMVSAAGGIDIEEVAASTPEKIKYYAVDPVFGLQPFEAQQLGFFLYGDAKQARAAAKIMQQLYKAFVENGCSLAEINPLVVTPNGEVIAVDAKMVIDDNELERRHDLEELRDESSEAPSEVDARKANLTFIKLDGNVGCVVNGAGLAMATMDLVKYYGGEPANFLDIGGSSNPEKVVNALRIITSDPSVKAILFNIFGGITRTDDVANGIVTATKQNPLQVPIVIRLTGTNEEIAVKILEENGFAAMTDMDEAVKKAVQLATANSGEAAK</sequence>
<dbReference type="PANTHER" id="PTHR11815:SF10">
    <property type="entry name" value="SUCCINATE--COA LIGASE [GDP-FORMING] SUBUNIT BETA, MITOCHONDRIAL"/>
    <property type="match status" value="1"/>
</dbReference>
<evidence type="ECO:0000256" key="2">
    <source>
        <dbReference type="ARBA" id="ARBA00022532"/>
    </source>
</evidence>
<dbReference type="KEGG" id="gba:J421_3279"/>
<keyword evidence="2 7" id="KW-0816">Tricarboxylic acid cycle</keyword>
<dbReference type="Gene3D" id="3.40.50.261">
    <property type="entry name" value="Succinyl-CoA synthetase domains"/>
    <property type="match status" value="1"/>
</dbReference>
<dbReference type="Gene3D" id="3.30.470.20">
    <property type="entry name" value="ATP-grasp fold, B domain"/>
    <property type="match status" value="1"/>
</dbReference>
<dbReference type="FunCoup" id="W0RJ74">
    <property type="interactions" value="496"/>
</dbReference>
<comment type="caution">
    <text evidence="7">Lacks conserved residue(s) required for the propagation of feature annotation.</text>
</comment>
<dbReference type="PATRIC" id="fig|861299.3.peg.3331"/>
<proteinExistence type="inferred from homology"/>
<dbReference type="GO" id="GO:0005524">
    <property type="term" value="F:ATP binding"/>
    <property type="evidence" value="ECO:0007669"/>
    <property type="project" value="UniProtKB-UniRule"/>
</dbReference>
<dbReference type="GO" id="GO:0006104">
    <property type="term" value="P:succinyl-CoA metabolic process"/>
    <property type="evidence" value="ECO:0007669"/>
    <property type="project" value="TreeGrafter"/>
</dbReference>
<dbReference type="InterPro" id="IPR017866">
    <property type="entry name" value="Succ-CoA_synthase_bsu_CS"/>
</dbReference>
<feature type="binding site" evidence="7">
    <location>
        <begin position="313"/>
        <end position="315"/>
    </location>
    <ligand>
        <name>substrate</name>
        <note>ligand shared with subunit alpha</note>
    </ligand>
</feature>
<dbReference type="InterPro" id="IPR005809">
    <property type="entry name" value="Succ_CoA_ligase-like_bsu"/>
</dbReference>